<proteinExistence type="predicted"/>
<keyword evidence="2" id="KW-1185">Reference proteome</keyword>
<dbReference type="AlphaFoldDB" id="A0A9N9D2I5"/>
<name>A0A9N9D2I5_9GLOM</name>
<organism evidence="1 2">
    <name type="scientific">Cetraspora pellucida</name>
    <dbReference type="NCBI Taxonomy" id="1433469"/>
    <lineage>
        <taxon>Eukaryota</taxon>
        <taxon>Fungi</taxon>
        <taxon>Fungi incertae sedis</taxon>
        <taxon>Mucoromycota</taxon>
        <taxon>Glomeromycotina</taxon>
        <taxon>Glomeromycetes</taxon>
        <taxon>Diversisporales</taxon>
        <taxon>Gigasporaceae</taxon>
        <taxon>Cetraspora</taxon>
    </lineage>
</organism>
<gene>
    <name evidence="1" type="ORF">CPELLU_LOCUS7914</name>
</gene>
<dbReference type="Proteomes" id="UP000789759">
    <property type="component" value="Unassembled WGS sequence"/>
</dbReference>
<comment type="caution">
    <text evidence="1">The sequence shown here is derived from an EMBL/GenBank/DDBJ whole genome shotgun (WGS) entry which is preliminary data.</text>
</comment>
<evidence type="ECO:0000313" key="2">
    <source>
        <dbReference type="Proteomes" id="UP000789759"/>
    </source>
</evidence>
<sequence length="46" mass="5368">MFTGSAQNIRDKLQKNIDIDEFTKVIQKLVYSNLQENQIEQVINSL</sequence>
<accession>A0A9N9D2I5</accession>
<dbReference type="EMBL" id="CAJVQA010005446">
    <property type="protein sequence ID" value="CAG8620863.1"/>
    <property type="molecule type" value="Genomic_DNA"/>
</dbReference>
<evidence type="ECO:0000313" key="1">
    <source>
        <dbReference type="EMBL" id="CAG8620863.1"/>
    </source>
</evidence>
<reference evidence="1" key="1">
    <citation type="submission" date="2021-06" db="EMBL/GenBank/DDBJ databases">
        <authorList>
            <person name="Kallberg Y."/>
            <person name="Tangrot J."/>
            <person name="Rosling A."/>
        </authorList>
    </citation>
    <scope>NUCLEOTIDE SEQUENCE</scope>
    <source>
        <strain evidence="1">FL966</strain>
    </source>
</reference>
<protein>
    <submittedName>
        <fullName evidence="1">19144_t:CDS:1</fullName>
    </submittedName>
</protein>